<evidence type="ECO:0000313" key="2">
    <source>
        <dbReference type="EMBL" id="MDL2402999.1"/>
    </source>
</evidence>
<accession>A0ABT7K318</accession>
<dbReference type="InterPro" id="IPR002716">
    <property type="entry name" value="PIN_dom"/>
</dbReference>
<dbReference type="EMBL" id="JARFYM010000036">
    <property type="protein sequence ID" value="MDL2402999.1"/>
    <property type="molecule type" value="Genomic_DNA"/>
</dbReference>
<dbReference type="Gene3D" id="3.40.50.1010">
    <property type="entry name" value="5'-nuclease"/>
    <property type="match status" value="1"/>
</dbReference>
<gene>
    <name evidence="2" type="ORF">PY649_29295</name>
</gene>
<proteinExistence type="predicted"/>
<dbReference type="Pfam" id="PF01850">
    <property type="entry name" value="PIN"/>
    <property type="match status" value="1"/>
</dbReference>
<keyword evidence="3" id="KW-1185">Reference proteome</keyword>
<dbReference type="SUPFAM" id="SSF88723">
    <property type="entry name" value="PIN domain-like"/>
    <property type="match status" value="1"/>
</dbReference>
<dbReference type="CDD" id="cd09871">
    <property type="entry name" value="PIN_MtVapC28-VapC30-like"/>
    <property type="match status" value="1"/>
</dbReference>
<comment type="caution">
    <text evidence="2">The sequence shown here is derived from an EMBL/GenBank/DDBJ whole genome shotgun (WGS) entry which is preliminary data.</text>
</comment>
<evidence type="ECO:0000259" key="1">
    <source>
        <dbReference type="Pfam" id="PF01850"/>
    </source>
</evidence>
<organism evidence="2 3">
    <name type="scientific">Rhizobium mayense</name>
    <dbReference type="NCBI Taxonomy" id="1312184"/>
    <lineage>
        <taxon>Bacteria</taxon>
        <taxon>Pseudomonadati</taxon>
        <taxon>Pseudomonadota</taxon>
        <taxon>Alphaproteobacteria</taxon>
        <taxon>Hyphomicrobiales</taxon>
        <taxon>Rhizobiaceae</taxon>
        <taxon>Rhizobium/Agrobacterium group</taxon>
        <taxon>Rhizobium</taxon>
    </lineage>
</organism>
<protein>
    <submittedName>
        <fullName evidence="2">Type II toxin-antitoxin system VapC family toxin</fullName>
    </submittedName>
</protein>
<dbReference type="RefSeq" id="WP_285872409.1">
    <property type="nucleotide sequence ID" value="NZ_JARFYM010000036.1"/>
</dbReference>
<name>A0ABT7K318_9HYPH</name>
<evidence type="ECO:0000313" key="3">
    <source>
        <dbReference type="Proteomes" id="UP001172645"/>
    </source>
</evidence>
<feature type="domain" description="PIN" evidence="1">
    <location>
        <begin position="1"/>
        <end position="127"/>
    </location>
</feature>
<reference evidence="2" key="1">
    <citation type="submission" date="2023-06" db="EMBL/GenBank/DDBJ databases">
        <title>Phylogenetic Diversity of Rhizobium strains.</title>
        <authorList>
            <person name="Moura F.T."/>
            <person name="Helene L.C.F."/>
            <person name="Hungria M."/>
        </authorList>
    </citation>
    <scope>NUCLEOTIDE SEQUENCE</scope>
    <source>
        <strain evidence="2">CCGE526</strain>
    </source>
</reference>
<dbReference type="InterPro" id="IPR029060">
    <property type="entry name" value="PIN-like_dom_sf"/>
</dbReference>
<sequence length="131" mass="14352">MFIDASVLAAMMTNEDDAREFAARMQVDTARMTSPAAVAQAAIRVAATLDLSLADASDAIRRFLTLMNIQLLATPPRAAFLALEAYERFGKGRHPADLDLDDCMTYACARYYRQPLLAKGDQFGRTDIGMA</sequence>
<dbReference type="Proteomes" id="UP001172645">
    <property type="component" value="Unassembled WGS sequence"/>
</dbReference>